<dbReference type="Pfam" id="PF07687">
    <property type="entry name" value="M20_dimer"/>
    <property type="match status" value="1"/>
</dbReference>
<feature type="chain" id="PRO_5045130338" evidence="3">
    <location>
        <begin position="25"/>
        <end position="447"/>
    </location>
</feature>
<evidence type="ECO:0000313" key="6">
    <source>
        <dbReference type="Proteomes" id="UP001162881"/>
    </source>
</evidence>
<dbReference type="PANTHER" id="PTHR43808:SF32">
    <property type="entry name" value="ARGE_DAPE-RELATED DEACYLASE"/>
    <property type="match status" value="1"/>
</dbReference>
<sequence>MTIRPLTALAPILALALCPVPALAALTKPEKAIVAQVDKGQDKDIAFLEKLVAQNSGTRNIEGVKAVRDMVAPQLQAFGFAVRWVPMDAVGRAGHLIATHTGTPGTTRMLLIGHLDTVFEPSSPFQTARREGDTLHGPGAADDKGGMVVMLAALRAMQAAGTLAKANIEVVLTGDEEAVGAPVEAARADLVAAGKRADVALDFEGLVVLDGQDYGSVARRSSTSYTIAATGQTSHSSAIFSLPVGDGAIYELARIISAFRTELPEPNLTFNIGLIGGGASATLSPDEAEITATGKTNIVPPVAIAKGDMRALTTQQIARVQDKMKAIVARHLPQTSATITFKEGYPPMTPTPGNQALLDRLNAINADLGLATMPPLDPLKRGAGDISFVAQYVDGLAGMGPSSRGDHTPEERVDLSSFPRQIKRAALLMTRLSTGRSGKAHSGTQAR</sequence>
<dbReference type="InterPro" id="IPR050072">
    <property type="entry name" value="Peptidase_M20A"/>
</dbReference>
<dbReference type="InterPro" id="IPR002933">
    <property type="entry name" value="Peptidase_M20"/>
</dbReference>
<dbReference type="SUPFAM" id="SSF53187">
    <property type="entry name" value="Zn-dependent exopeptidases"/>
    <property type="match status" value="1"/>
</dbReference>
<dbReference type="InterPro" id="IPR036264">
    <property type="entry name" value="Bact_exopeptidase_dim_dom"/>
</dbReference>
<evidence type="ECO:0000256" key="3">
    <source>
        <dbReference type="SAM" id="SignalP"/>
    </source>
</evidence>
<dbReference type="Pfam" id="PF01546">
    <property type="entry name" value="Peptidase_M20"/>
    <property type="match status" value="1"/>
</dbReference>
<evidence type="ECO:0000259" key="4">
    <source>
        <dbReference type="Pfam" id="PF07687"/>
    </source>
</evidence>
<reference evidence="5" key="1">
    <citation type="submission" date="2022-03" db="EMBL/GenBank/DDBJ databases">
        <title>Identification of a novel bacterium isolated from mangrove sediments.</title>
        <authorList>
            <person name="Pan X."/>
        </authorList>
    </citation>
    <scope>NUCLEOTIDE SEQUENCE</scope>
    <source>
        <strain evidence="5">B1949</strain>
    </source>
</reference>
<evidence type="ECO:0000256" key="2">
    <source>
        <dbReference type="ARBA" id="ARBA00022801"/>
    </source>
</evidence>
<organism evidence="5 6">
    <name type="scientific">Novosphingobium organovorum</name>
    <dbReference type="NCBI Taxonomy" id="2930092"/>
    <lineage>
        <taxon>Bacteria</taxon>
        <taxon>Pseudomonadati</taxon>
        <taxon>Pseudomonadota</taxon>
        <taxon>Alphaproteobacteria</taxon>
        <taxon>Sphingomonadales</taxon>
        <taxon>Sphingomonadaceae</taxon>
        <taxon>Novosphingobium</taxon>
    </lineage>
</organism>
<dbReference type="InterPro" id="IPR011650">
    <property type="entry name" value="Peptidase_M20_dimer"/>
</dbReference>
<proteinExistence type="predicted"/>
<name>A0ABT0BER5_9SPHN</name>
<dbReference type="SUPFAM" id="SSF55031">
    <property type="entry name" value="Bacterial exopeptidase dimerisation domain"/>
    <property type="match status" value="1"/>
</dbReference>
<keyword evidence="3" id="KW-0732">Signal</keyword>
<dbReference type="EMBL" id="JALHLF010000050">
    <property type="protein sequence ID" value="MCJ2183545.1"/>
    <property type="molecule type" value="Genomic_DNA"/>
</dbReference>
<dbReference type="Gene3D" id="3.30.70.360">
    <property type="match status" value="1"/>
</dbReference>
<accession>A0ABT0BER5</accession>
<comment type="caution">
    <text evidence="5">The sequence shown here is derived from an EMBL/GenBank/DDBJ whole genome shotgun (WGS) entry which is preliminary data.</text>
</comment>
<keyword evidence="6" id="KW-1185">Reference proteome</keyword>
<dbReference type="Proteomes" id="UP001162881">
    <property type="component" value="Unassembled WGS sequence"/>
</dbReference>
<dbReference type="Gene3D" id="3.40.630.10">
    <property type="entry name" value="Zn peptidases"/>
    <property type="match status" value="1"/>
</dbReference>
<gene>
    <name evidence="5" type="ORF">MTR62_12705</name>
</gene>
<protein>
    <submittedName>
        <fullName evidence="5">M20/M25/M40 family metallo-hydrolase</fullName>
    </submittedName>
</protein>
<keyword evidence="2" id="KW-0378">Hydrolase</keyword>
<feature type="signal peptide" evidence="3">
    <location>
        <begin position="1"/>
        <end position="24"/>
    </location>
</feature>
<dbReference type="PANTHER" id="PTHR43808">
    <property type="entry name" value="ACETYLORNITHINE DEACETYLASE"/>
    <property type="match status" value="1"/>
</dbReference>
<evidence type="ECO:0000256" key="1">
    <source>
        <dbReference type="ARBA" id="ARBA00022723"/>
    </source>
</evidence>
<dbReference type="RefSeq" id="WP_244021454.1">
    <property type="nucleotide sequence ID" value="NZ_JALHLF010000050.1"/>
</dbReference>
<keyword evidence="1" id="KW-0479">Metal-binding</keyword>
<feature type="domain" description="Peptidase M20 dimerisation" evidence="4">
    <location>
        <begin position="217"/>
        <end position="335"/>
    </location>
</feature>
<evidence type="ECO:0000313" key="5">
    <source>
        <dbReference type="EMBL" id="MCJ2183545.1"/>
    </source>
</evidence>